<sequence>MLSILANSYLTATRSTTYNHWGRHTRYDTRRSAGIEAQKTGWPRD</sequence>
<dbReference type="EMBL" id="UOEG01000306">
    <property type="protein sequence ID" value="VAW05768.1"/>
    <property type="molecule type" value="Genomic_DNA"/>
</dbReference>
<organism evidence="1">
    <name type="scientific">hydrothermal vent metagenome</name>
    <dbReference type="NCBI Taxonomy" id="652676"/>
    <lineage>
        <taxon>unclassified sequences</taxon>
        <taxon>metagenomes</taxon>
        <taxon>ecological metagenomes</taxon>
    </lineage>
</organism>
<protein>
    <submittedName>
        <fullName evidence="1">Uncharacterized protein</fullName>
    </submittedName>
</protein>
<gene>
    <name evidence="1" type="ORF">MNBD_ALPHA07-1238</name>
</gene>
<proteinExistence type="predicted"/>
<evidence type="ECO:0000313" key="1">
    <source>
        <dbReference type="EMBL" id="VAW05768.1"/>
    </source>
</evidence>
<name>A0A3B0SK43_9ZZZZ</name>
<reference evidence="1" key="1">
    <citation type="submission" date="2018-06" db="EMBL/GenBank/DDBJ databases">
        <authorList>
            <person name="Zhirakovskaya E."/>
        </authorList>
    </citation>
    <scope>NUCLEOTIDE SEQUENCE</scope>
</reference>
<accession>A0A3B0SK43</accession>
<dbReference type="AlphaFoldDB" id="A0A3B0SK43"/>